<evidence type="ECO:0000256" key="1">
    <source>
        <dbReference type="SAM" id="Phobius"/>
    </source>
</evidence>
<comment type="caution">
    <text evidence="2">The sequence shown here is derived from an EMBL/GenBank/DDBJ whole genome shotgun (WGS) entry which is preliminary data.</text>
</comment>
<keyword evidence="1" id="KW-0812">Transmembrane</keyword>
<sequence length="122" mass="13086">MSFYDDEPELAGYEPHNRPLRSHRVVVMMRVVVVLALVALVVPGILVTWGVAASTASNTCASNSAYYKPDSIAGRAAFEIMGPGGFGWQCYWIDGSEGAHFLMPLGIIPAAPVLPGTPLRQI</sequence>
<dbReference type="RefSeq" id="WP_100344744.1">
    <property type="nucleotide sequence ID" value="NZ_PGFB01000003.1"/>
</dbReference>
<name>A0A2M9BW35_9MICO</name>
<keyword evidence="1" id="KW-0472">Membrane</keyword>
<dbReference type="Proteomes" id="UP000230161">
    <property type="component" value="Unassembled WGS sequence"/>
</dbReference>
<keyword evidence="1" id="KW-1133">Transmembrane helix</keyword>
<accession>A0A2M9BW35</accession>
<keyword evidence="3" id="KW-1185">Reference proteome</keyword>
<dbReference type="AlphaFoldDB" id="A0A2M9BW35"/>
<feature type="transmembrane region" description="Helical" evidence="1">
    <location>
        <begin position="27"/>
        <end position="52"/>
    </location>
</feature>
<dbReference type="EMBL" id="PGFB01000003">
    <property type="protein sequence ID" value="PJJ62150.1"/>
    <property type="molecule type" value="Genomic_DNA"/>
</dbReference>
<evidence type="ECO:0000313" key="2">
    <source>
        <dbReference type="EMBL" id="PJJ62150.1"/>
    </source>
</evidence>
<gene>
    <name evidence="2" type="ORF">CLV54_1946</name>
</gene>
<evidence type="ECO:0000313" key="3">
    <source>
        <dbReference type="Proteomes" id="UP000230161"/>
    </source>
</evidence>
<organism evidence="2 3">
    <name type="scientific">Compostimonas suwonensis</name>
    <dbReference type="NCBI Taxonomy" id="1048394"/>
    <lineage>
        <taxon>Bacteria</taxon>
        <taxon>Bacillati</taxon>
        <taxon>Actinomycetota</taxon>
        <taxon>Actinomycetes</taxon>
        <taxon>Micrococcales</taxon>
        <taxon>Microbacteriaceae</taxon>
        <taxon>Compostimonas</taxon>
    </lineage>
</organism>
<protein>
    <submittedName>
        <fullName evidence="2">Uncharacterized protein</fullName>
    </submittedName>
</protein>
<dbReference type="OrthoDB" id="5122659at2"/>
<proteinExistence type="predicted"/>
<reference evidence="2 3" key="1">
    <citation type="submission" date="2017-11" db="EMBL/GenBank/DDBJ databases">
        <title>Genomic Encyclopedia of Archaeal and Bacterial Type Strains, Phase II (KMG-II): From Individual Species to Whole Genera.</title>
        <authorList>
            <person name="Goeker M."/>
        </authorList>
    </citation>
    <scope>NUCLEOTIDE SEQUENCE [LARGE SCALE GENOMIC DNA]</scope>
    <source>
        <strain evidence="2 3">DSM 25625</strain>
    </source>
</reference>